<dbReference type="GO" id="GO:0005886">
    <property type="term" value="C:plasma membrane"/>
    <property type="evidence" value="ECO:0000318"/>
    <property type="project" value="GO_Central"/>
</dbReference>
<feature type="transmembrane region" description="Helical" evidence="6">
    <location>
        <begin position="94"/>
        <end position="115"/>
    </location>
</feature>
<feature type="transmembrane region" description="Helical" evidence="6">
    <location>
        <begin position="328"/>
        <end position="349"/>
    </location>
</feature>
<dbReference type="KEGG" id="soe:110804935"/>
<feature type="transmembrane region" description="Helical" evidence="6">
    <location>
        <begin position="495"/>
        <end position="516"/>
    </location>
</feature>
<protein>
    <submittedName>
        <fullName evidence="8">Protein NRT1/ PTR FAMILY 2.11</fullName>
    </submittedName>
</protein>
<evidence type="ECO:0000256" key="5">
    <source>
        <dbReference type="ARBA" id="ARBA00023136"/>
    </source>
</evidence>
<dbReference type="InterPro" id="IPR000109">
    <property type="entry name" value="POT_fam"/>
</dbReference>
<organism evidence="7 8">
    <name type="scientific">Spinacia oleracea</name>
    <name type="common">Spinach</name>
    <dbReference type="NCBI Taxonomy" id="3562"/>
    <lineage>
        <taxon>Eukaryota</taxon>
        <taxon>Viridiplantae</taxon>
        <taxon>Streptophyta</taxon>
        <taxon>Embryophyta</taxon>
        <taxon>Tracheophyta</taxon>
        <taxon>Spermatophyta</taxon>
        <taxon>Magnoliopsida</taxon>
        <taxon>eudicotyledons</taxon>
        <taxon>Gunneridae</taxon>
        <taxon>Pentapetalae</taxon>
        <taxon>Caryophyllales</taxon>
        <taxon>Chenopodiaceae</taxon>
        <taxon>Chenopodioideae</taxon>
        <taxon>Anserineae</taxon>
        <taxon>Spinacia</taxon>
    </lineage>
</organism>
<evidence type="ECO:0000256" key="6">
    <source>
        <dbReference type="SAM" id="Phobius"/>
    </source>
</evidence>
<feature type="transmembrane region" description="Helical" evidence="6">
    <location>
        <begin position="135"/>
        <end position="159"/>
    </location>
</feature>
<dbReference type="GO" id="GO:0022857">
    <property type="term" value="F:transmembrane transporter activity"/>
    <property type="evidence" value="ECO:0000318"/>
    <property type="project" value="GO_Central"/>
</dbReference>
<dbReference type="PANTHER" id="PTHR11654">
    <property type="entry name" value="OLIGOPEPTIDE TRANSPORTER-RELATED"/>
    <property type="match status" value="1"/>
</dbReference>
<evidence type="ECO:0000256" key="2">
    <source>
        <dbReference type="ARBA" id="ARBA00005982"/>
    </source>
</evidence>
<dbReference type="Proteomes" id="UP000813463">
    <property type="component" value="Chromosome 5"/>
</dbReference>
<reference evidence="7" key="1">
    <citation type="journal article" date="2021" name="Nat. Commun.">
        <title>Genomic analyses provide insights into spinach domestication and the genetic basis of agronomic traits.</title>
        <authorList>
            <person name="Cai X."/>
            <person name="Sun X."/>
            <person name="Xu C."/>
            <person name="Sun H."/>
            <person name="Wang X."/>
            <person name="Ge C."/>
            <person name="Zhang Z."/>
            <person name="Wang Q."/>
            <person name="Fei Z."/>
            <person name="Jiao C."/>
            <person name="Wang Q."/>
        </authorList>
    </citation>
    <scope>NUCLEOTIDE SEQUENCE [LARGE SCALE GENOMIC DNA]</scope>
    <source>
        <strain evidence="7">cv. Varoflay</strain>
    </source>
</reference>
<keyword evidence="4 6" id="KW-1133">Transmembrane helix</keyword>
<dbReference type="InterPro" id="IPR036259">
    <property type="entry name" value="MFS_trans_sf"/>
</dbReference>
<proteinExistence type="inferred from homology"/>
<evidence type="ECO:0000256" key="3">
    <source>
        <dbReference type="ARBA" id="ARBA00022692"/>
    </source>
</evidence>
<reference evidence="8" key="2">
    <citation type="submission" date="2025-08" db="UniProtKB">
        <authorList>
            <consortium name="RefSeq"/>
        </authorList>
    </citation>
    <scope>IDENTIFICATION</scope>
    <source>
        <tissue evidence="8">Leaf</tissue>
    </source>
</reference>
<evidence type="ECO:0000256" key="4">
    <source>
        <dbReference type="ARBA" id="ARBA00022989"/>
    </source>
</evidence>
<dbReference type="CDD" id="cd17416">
    <property type="entry name" value="MFS_NPF1_2"/>
    <property type="match status" value="1"/>
</dbReference>
<name>A0A9R0JE75_SPIOL</name>
<dbReference type="RefSeq" id="XP_021866226.2">
    <property type="nucleotide sequence ID" value="XM_022010534.2"/>
</dbReference>
<feature type="transmembrane region" description="Helical" evidence="6">
    <location>
        <begin position="180"/>
        <end position="200"/>
    </location>
</feature>
<feature type="transmembrane region" description="Helical" evidence="6">
    <location>
        <begin position="407"/>
        <end position="428"/>
    </location>
</feature>
<accession>A0A9R0JE75</accession>
<comment type="subcellular location">
    <subcellularLocation>
        <location evidence="1">Membrane</location>
        <topology evidence="1">Multi-pass membrane protein</topology>
    </subcellularLocation>
</comment>
<feature type="transmembrane region" description="Helical" evidence="6">
    <location>
        <begin position="206"/>
        <end position="226"/>
    </location>
</feature>
<dbReference type="SUPFAM" id="SSF103473">
    <property type="entry name" value="MFS general substrate transporter"/>
    <property type="match status" value="1"/>
</dbReference>
<sequence length="587" mass="65064">MEIDKKPTMDDTKKKIKYNGVKAMPFVIGNETFEKLGTIGTSHNLLVYLTQVFNMKRMTATNVLNIFNGSANLATLVGAYLCDTYFGRYKTLGFASIASFLGMVFLTLTAVIPGLHPPHCTTAPENCTGPTTGQLAFLIGGLSFLIVGAGGIRPCNLAFGADQFDPETESGKRGISSFFNWYYFTLTFAVMISVTVVVYIQSSINWGIGLAIPAFFMFLSCALFFLGTKLYVMVLPQGSPLTSVVQVAVAAFKKRGLELPEKPSVMLFDYVSDQSINSKFPHSDQFRCLDKAAIVTSEDKINPEGSATNPWKLCPIQQIEQVKCITRVFPIWISGVVYYISMVTTGNYVVFQALQSDRHVGGSKFQIPAASYTIFTMLAMTIWIPIYDRIIVPKLRKMTGKESGITVLQKMGIGMALMVFTLVVFGLVEHTRRVFALSKPGLGVDPQSGVIISSMSALWLVLPLTLAGLSEAFTMIGLVEFYYKQFPENMRSIGGAFLFCGIAVSNYLGSFLQTAVDKMSKGSKNGSWLEEDMNEGRLDYFYYLVAGLQLLNLFYFLVCARWYRYRETIGRLDDENVEEKNSELALV</sequence>
<evidence type="ECO:0000256" key="1">
    <source>
        <dbReference type="ARBA" id="ARBA00004141"/>
    </source>
</evidence>
<dbReference type="GO" id="GO:0055085">
    <property type="term" value="P:transmembrane transport"/>
    <property type="evidence" value="ECO:0000318"/>
    <property type="project" value="GO_Central"/>
</dbReference>
<evidence type="ECO:0000313" key="7">
    <source>
        <dbReference type="Proteomes" id="UP000813463"/>
    </source>
</evidence>
<gene>
    <name evidence="8" type="primary">LOC110804935</name>
</gene>
<keyword evidence="5 6" id="KW-0472">Membrane</keyword>
<feature type="transmembrane region" description="Helical" evidence="6">
    <location>
        <begin position="540"/>
        <end position="563"/>
    </location>
</feature>
<feature type="transmembrane region" description="Helical" evidence="6">
    <location>
        <begin position="457"/>
        <end position="483"/>
    </location>
</feature>
<feature type="transmembrane region" description="Helical" evidence="6">
    <location>
        <begin position="369"/>
        <end position="387"/>
    </location>
</feature>
<dbReference type="Pfam" id="PF00854">
    <property type="entry name" value="PTR2"/>
    <property type="match status" value="1"/>
</dbReference>
<dbReference type="Gene3D" id="1.20.1250.20">
    <property type="entry name" value="MFS general substrate transporter like domains"/>
    <property type="match status" value="1"/>
</dbReference>
<dbReference type="GeneID" id="110804935"/>
<keyword evidence="7" id="KW-1185">Reference proteome</keyword>
<evidence type="ECO:0000313" key="8">
    <source>
        <dbReference type="RefSeq" id="XP_021866226.2"/>
    </source>
</evidence>
<keyword evidence="3 6" id="KW-0812">Transmembrane</keyword>
<dbReference type="AlphaFoldDB" id="A0A9R0JE75"/>
<comment type="similarity">
    <text evidence="2">Belongs to the major facilitator superfamily. Proton-dependent oligopeptide transporter (POT/PTR) (TC 2.A.17) family.</text>
</comment>